<feature type="domain" description="HTH araC/xylS-type" evidence="4">
    <location>
        <begin position="182"/>
        <end position="280"/>
    </location>
</feature>
<dbReference type="OrthoDB" id="9806208at2"/>
<dbReference type="InterPro" id="IPR018060">
    <property type="entry name" value="HTH_AraC"/>
</dbReference>
<dbReference type="RefSeq" id="WP_142897953.1">
    <property type="nucleotide sequence ID" value="NZ_ML660057.1"/>
</dbReference>
<dbReference type="GO" id="GO:0043565">
    <property type="term" value="F:sequence-specific DNA binding"/>
    <property type="evidence" value="ECO:0007669"/>
    <property type="project" value="InterPro"/>
</dbReference>
<keyword evidence="1" id="KW-0805">Transcription regulation</keyword>
<dbReference type="PROSITE" id="PS01124">
    <property type="entry name" value="HTH_ARAC_FAMILY_2"/>
    <property type="match status" value="1"/>
</dbReference>
<dbReference type="InterPro" id="IPR009057">
    <property type="entry name" value="Homeodomain-like_sf"/>
</dbReference>
<keyword evidence="3" id="KW-0804">Transcription</keyword>
<dbReference type="InterPro" id="IPR020449">
    <property type="entry name" value="Tscrpt_reg_AraC-type_HTH"/>
</dbReference>
<comment type="caution">
    <text evidence="5">The sequence shown here is derived from an EMBL/GenBank/DDBJ whole genome shotgun (WGS) entry which is preliminary data.</text>
</comment>
<accession>A0A545TN91</accession>
<proteinExistence type="predicted"/>
<dbReference type="PROSITE" id="PS00041">
    <property type="entry name" value="HTH_ARAC_FAMILY_1"/>
    <property type="match status" value="1"/>
</dbReference>
<evidence type="ECO:0000259" key="4">
    <source>
        <dbReference type="PROSITE" id="PS01124"/>
    </source>
</evidence>
<evidence type="ECO:0000256" key="2">
    <source>
        <dbReference type="ARBA" id="ARBA00023125"/>
    </source>
</evidence>
<protein>
    <submittedName>
        <fullName evidence="5">Helix-turn-helix transcriptional regulator</fullName>
    </submittedName>
</protein>
<dbReference type="AlphaFoldDB" id="A0A545TN91"/>
<evidence type="ECO:0000313" key="5">
    <source>
        <dbReference type="EMBL" id="TQV78621.1"/>
    </source>
</evidence>
<dbReference type="Pfam" id="PF12833">
    <property type="entry name" value="HTH_18"/>
    <property type="match status" value="1"/>
</dbReference>
<keyword evidence="2" id="KW-0238">DNA-binding</keyword>
<evidence type="ECO:0000256" key="1">
    <source>
        <dbReference type="ARBA" id="ARBA00023015"/>
    </source>
</evidence>
<dbReference type="Gene3D" id="1.10.10.60">
    <property type="entry name" value="Homeodomain-like"/>
    <property type="match status" value="1"/>
</dbReference>
<dbReference type="InterPro" id="IPR050204">
    <property type="entry name" value="AraC_XylS_family_regulators"/>
</dbReference>
<dbReference type="GO" id="GO:0003700">
    <property type="term" value="F:DNA-binding transcription factor activity"/>
    <property type="evidence" value="ECO:0007669"/>
    <property type="project" value="InterPro"/>
</dbReference>
<dbReference type="SMART" id="SM00342">
    <property type="entry name" value="HTH_ARAC"/>
    <property type="match status" value="1"/>
</dbReference>
<organism evidence="5 6">
    <name type="scientific">Denitrobaculum tricleocarpae</name>
    <dbReference type="NCBI Taxonomy" id="2591009"/>
    <lineage>
        <taxon>Bacteria</taxon>
        <taxon>Pseudomonadati</taxon>
        <taxon>Pseudomonadota</taxon>
        <taxon>Alphaproteobacteria</taxon>
        <taxon>Rhodospirillales</taxon>
        <taxon>Rhodospirillaceae</taxon>
        <taxon>Denitrobaculum</taxon>
    </lineage>
</organism>
<dbReference type="Proteomes" id="UP000315252">
    <property type="component" value="Unassembled WGS sequence"/>
</dbReference>
<dbReference type="SUPFAM" id="SSF46689">
    <property type="entry name" value="Homeodomain-like"/>
    <property type="match status" value="2"/>
</dbReference>
<dbReference type="PANTHER" id="PTHR46796">
    <property type="entry name" value="HTH-TYPE TRANSCRIPTIONAL ACTIVATOR RHAS-RELATED"/>
    <property type="match status" value="1"/>
</dbReference>
<keyword evidence="6" id="KW-1185">Reference proteome</keyword>
<reference evidence="5 6" key="1">
    <citation type="submission" date="2019-06" db="EMBL/GenBank/DDBJ databases">
        <title>Whole genome sequence for Rhodospirillaceae sp. R148.</title>
        <authorList>
            <person name="Wang G."/>
        </authorList>
    </citation>
    <scope>NUCLEOTIDE SEQUENCE [LARGE SCALE GENOMIC DNA]</scope>
    <source>
        <strain evidence="5 6">R148</strain>
    </source>
</reference>
<name>A0A545TN91_9PROT</name>
<evidence type="ECO:0000313" key="6">
    <source>
        <dbReference type="Proteomes" id="UP000315252"/>
    </source>
</evidence>
<evidence type="ECO:0000256" key="3">
    <source>
        <dbReference type="ARBA" id="ARBA00023163"/>
    </source>
</evidence>
<gene>
    <name evidence="5" type="ORF">FKG95_18910</name>
</gene>
<dbReference type="InterPro" id="IPR018062">
    <property type="entry name" value="HTH_AraC-typ_CS"/>
</dbReference>
<dbReference type="EMBL" id="VHSH01000006">
    <property type="protein sequence ID" value="TQV78621.1"/>
    <property type="molecule type" value="Genomic_DNA"/>
</dbReference>
<dbReference type="PRINTS" id="PR00032">
    <property type="entry name" value="HTHARAC"/>
</dbReference>
<sequence length="282" mass="30882">MIVPRLEAGFPPAVASAATAQVYAAVTAPEPFEVMFNTARCLVMVPLGAGRLEFNAPDLNQGEAVTKPFVLAYLPTGRERHICQKRRVEHLFLSIAADRMVAVMGSAARNSVQRPGCVVGYAHPDIPAVAQALRRHMLDPRCANSVYLNAQADILLAHAMAALGSRPANSAGPTPFRNDLLQSILSHVEKQLEEGVSIAALASAFQMTPSEFSRRFKVTVGCSPQRYIIEKRIAEARRLLRESDEPIAEIAFRLGYSSQAHLTSSFKSLMGLTPSRYRKRNR</sequence>